<dbReference type="InterPro" id="IPR036737">
    <property type="entry name" value="OmpA-like_sf"/>
</dbReference>
<dbReference type="Gene3D" id="2.60.40.2540">
    <property type="match status" value="1"/>
</dbReference>
<accession>A0A369WUM3</accession>
<dbReference type="InterPro" id="IPR050330">
    <property type="entry name" value="Bact_OuterMem_StrucFunc"/>
</dbReference>
<comment type="caution">
    <text evidence="5">The sequence shown here is derived from an EMBL/GenBank/DDBJ whole genome shotgun (WGS) entry which is preliminary data.</text>
</comment>
<comment type="subcellular location">
    <subcellularLocation>
        <location evidence="1">Cell outer membrane</location>
    </subcellularLocation>
</comment>
<reference evidence="5 6" key="1">
    <citation type="submission" date="2018-07" db="EMBL/GenBank/DDBJ databases">
        <title>Motiliproteus coralliicola sp. nov., a bacterium isolated from Coral.</title>
        <authorList>
            <person name="Wang G."/>
        </authorList>
    </citation>
    <scope>NUCLEOTIDE SEQUENCE [LARGE SCALE GENOMIC DNA]</scope>
    <source>
        <strain evidence="5 6">C34</strain>
    </source>
</reference>
<evidence type="ECO:0000256" key="3">
    <source>
        <dbReference type="PROSITE-ProRule" id="PRU00473"/>
    </source>
</evidence>
<dbReference type="InterPro" id="IPR006665">
    <property type="entry name" value="OmpA-like"/>
</dbReference>
<dbReference type="GO" id="GO:0009279">
    <property type="term" value="C:cell outer membrane"/>
    <property type="evidence" value="ECO:0007669"/>
    <property type="project" value="UniProtKB-SubCell"/>
</dbReference>
<dbReference type="OrthoDB" id="6905929at2"/>
<gene>
    <name evidence="5" type="ORF">DV711_05250</name>
</gene>
<dbReference type="PRINTS" id="PR01023">
    <property type="entry name" value="NAFLGMOTY"/>
</dbReference>
<dbReference type="SUPFAM" id="SSF103088">
    <property type="entry name" value="OmpA-like"/>
    <property type="match status" value="1"/>
</dbReference>
<keyword evidence="2 3" id="KW-0472">Membrane</keyword>
<dbReference type="EMBL" id="QQOH01000001">
    <property type="protein sequence ID" value="RDE25347.1"/>
    <property type="molecule type" value="Genomic_DNA"/>
</dbReference>
<evidence type="ECO:0000313" key="6">
    <source>
        <dbReference type="Proteomes" id="UP000253769"/>
    </source>
</evidence>
<protein>
    <submittedName>
        <fullName evidence="5">OmpA family protein</fullName>
    </submittedName>
</protein>
<dbReference type="Proteomes" id="UP000253769">
    <property type="component" value="Unassembled WGS sequence"/>
</dbReference>
<evidence type="ECO:0000256" key="2">
    <source>
        <dbReference type="ARBA" id="ARBA00023136"/>
    </source>
</evidence>
<dbReference type="Gene3D" id="3.30.1330.60">
    <property type="entry name" value="OmpA-like domain"/>
    <property type="match status" value="1"/>
</dbReference>
<dbReference type="PRINTS" id="PR01021">
    <property type="entry name" value="OMPADOMAIN"/>
</dbReference>
<evidence type="ECO:0000256" key="1">
    <source>
        <dbReference type="ARBA" id="ARBA00004442"/>
    </source>
</evidence>
<name>A0A369WUM3_9GAMM</name>
<organism evidence="5 6">
    <name type="scientific">Motiliproteus coralliicola</name>
    <dbReference type="NCBI Taxonomy" id="2283196"/>
    <lineage>
        <taxon>Bacteria</taxon>
        <taxon>Pseudomonadati</taxon>
        <taxon>Pseudomonadota</taxon>
        <taxon>Gammaproteobacteria</taxon>
        <taxon>Oceanospirillales</taxon>
        <taxon>Oceanospirillaceae</taxon>
        <taxon>Motiliproteus</taxon>
    </lineage>
</organism>
<dbReference type="InterPro" id="IPR006664">
    <property type="entry name" value="OMP_bac"/>
</dbReference>
<dbReference type="InterPro" id="IPR041544">
    <property type="entry name" value="MotY_N"/>
</dbReference>
<sequence length="281" mass="31446">MAASVAALLVGPAQAVTFIAPLDDTRWELEASKFSCRLSQPIPDFGTASFEHRAGEQLEFVISSPQAELLGKETLIMAEAPPWHPGRGTHRIGMIRDAVNSKSFRLQPPLAKDILTSLYQGRTPALTNQNWYGTDTAVKVAISSANFQQAYSNYQSCVGELLPVNFQQVARSAVLFPSAQWRLSDSTRQRLDLVALYVKNDPSVKTIYVDGHSDNLGRRLANRDLSRQRAEAVTRYLTKIGINEDMITTRYHGERYPVVKNTNSNNRARNRRVTVRLEREG</sequence>
<keyword evidence="6" id="KW-1185">Reference proteome</keyword>
<feature type="domain" description="OmpA-like" evidence="4">
    <location>
        <begin position="164"/>
        <end position="281"/>
    </location>
</feature>
<dbReference type="CDD" id="cd07185">
    <property type="entry name" value="OmpA_C-like"/>
    <property type="match status" value="1"/>
</dbReference>
<dbReference type="Pfam" id="PF00691">
    <property type="entry name" value="OmpA"/>
    <property type="match status" value="1"/>
</dbReference>
<dbReference type="Pfam" id="PF18393">
    <property type="entry name" value="MotY_N"/>
    <property type="match status" value="1"/>
</dbReference>
<dbReference type="PANTHER" id="PTHR30329">
    <property type="entry name" value="STATOR ELEMENT OF FLAGELLAR MOTOR COMPLEX"/>
    <property type="match status" value="1"/>
</dbReference>
<proteinExistence type="predicted"/>
<evidence type="ECO:0000259" key="4">
    <source>
        <dbReference type="PROSITE" id="PS51123"/>
    </source>
</evidence>
<dbReference type="PROSITE" id="PS51123">
    <property type="entry name" value="OMPA_2"/>
    <property type="match status" value="1"/>
</dbReference>
<evidence type="ECO:0000313" key="5">
    <source>
        <dbReference type="EMBL" id="RDE25347.1"/>
    </source>
</evidence>
<dbReference type="PANTHER" id="PTHR30329:SF17">
    <property type="entry name" value="LIPOPROTEIN YFIB-RELATED"/>
    <property type="match status" value="1"/>
</dbReference>
<dbReference type="AlphaFoldDB" id="A0A369WUM3"/>
<dbReference type="RefSeq" id="WP_114694572.1">
    <property type="nucleotide sequence ID" value="NZ_QQOH01000001.1"/>
</dbReference>